<dbReference type="OMA" id="CAKAWVK"/>
<dbReference type="GeneID" id="25264351"/>
<organism evidence="6 7">
    <name type="scientific">Tilletiaria anomala (strain ATCC 24038 / CBS 436.72 / UBC 951)</name>
    <dbReference type="NCBI Taxonomy" id="1037660"/>
    <lineage>
        <taxon>Eukaryota</taxon>
        <taxon>Fungi</taxon>
        <taxon>Dikarya</taxon>
        <taxon>Basidiomycota</taxon>
        <taxon>Ustilaginomycotina</taxon>
        <taxon>Exobasidiomycetes</taxon>
        <taxon>Georgefischeriales</taxon>
        <taxon>Tilletiariaceae</taxon>
        <taxon>Tilletiaria</taxon>
    </lineage>
</organism>
<dbReference type="Proteomes" id="UP000027361">
    <property type="component" value="Unassembled WGS sequence"/>
</dbReference>
<comment type="caution">
    <text evidence="6">The sequence shown here is derived from an EMBL/GenBank/DDBJ whole genome shotgun (WGS) entry which is preliminary data.</text>
</comment>
<dbReference type="PANTHER" id="PTHR47677:SF1">
    <property type="entry name" value="CYTOCHROME C OXIDASE ASSEMBLY FACTOR 6"/>
    <property type="match status" value="1"/>
</dbReference>
<sequence>MGWFTSSASSTSSQASTQPNAPNRQERRACWTSRDAYFNCLTSHDITVPPGTDMSNGRGLVGKAAAEEQKRLEREKGESQEKALREDPCVRERGVYEEHCARSWIDYFNKRRVLEERQKLMYAQAEEGNAARAPSSSR</sequence>
<dbReference type="OrthoDB" id="5545577at2759"/>
<dbReference type="SUPFAM" id="SSF47694">
    <property type="entry name" value="Cytochrome c oxidase subunit h"/>
    <property type="match status" value="1"/>
</dbReference>
<evidence type="ECO:0000256" key="5">
    <source>
        <dbReference type="SAM" id="MobiDB-lite"/>
    </source>
</evidence>
<dbReference type="InterPro" id="IPR048281">
    <property type="entry name" value="COA6_fun"/>
</dbReference>
<feature type="region of interest" description="Disordered" evidence="5">
    <location>
        <begin position="65"/>
        <end position="85"/>
    </location>
</feature>
<keyword evidence="7" id="KW-1185">Reference proteome</keyword>
<proteinExistence type="inferred from homology"/>
<feature type="compositionally biased region" description="Low complexity" evidence="5">
    <location>
        <begin position="1"/>
        <end position="18"/>
    </location>
</feature>
<feature type="region of interest" description="Disordered" evidence="5">
    <location>
        <begin position="1"/>
        <end position="28"/>
    </location>
</feature>
<gene>
    <name evidence="6" type="ORF">K437DRAFT_256168</name>
</gene>
<evidence type="ECO:0000256" key="2">
    <source>
        <dbReference type="ARBA" id="ARBA00006425"/>
    </source>
</evidence>
<dbReference type="STRING" id="1037660.A0A066W1M0"/>
<dbReference type="InParanoid" id="A0A066W1M0"/>
<comment type="subcellular location">
    <subcellularLocation>
        <location evidence="1">Mitochondrion</location>
    </subcellularLocation>
</comment>
<dbReference type="GO" id="GO:0005739">
    <property type="term" value="C:mitochondrion"/>
    <property type="evidence" value="ECO:0007669"/>
    <property type="project" value="UniProtKB-SubCell"/>
</dbReference>
<evidence type="ECO:0008006" key="8">
    <source>
        <dbReference type="Google" id="ProtNLM"/>
    </source>
</evidence>
<dbReference type="HOGENOM" id="CLU_142408_0_0_1"/>
<name>A0A066W1M0_TILAU</name>
<evidence type="ECO:0000256" key="3">
    <source>
        <dbReference type="ARBA" id="ARBA00023128"/>
    </source>
</evidence>
<evidence type="ECO:0000313" key="7">
    <source>
        <dbReference type="Proteomes" id="UP000027361"/>
    </source>
</evidence>
<dbReference type="PANTHER" id="PTHR47677">
    <property type="entry name" value="CYTOCHROME C OXIDASE ASSEMBLY FACTOR 6"/>
    <property type="match status" value="1"/>
</dbReference>
<keyword evidence="4" id="KW-1015">Disulfide bond</keyword>
<evidence type="ECO:0000256" key="1">
    <source>
        <dbReference type="ARBA" id="ARBA00004173"/>
    </source>
</evidence>
<evidence type="ECO:0000256" key="4">
    <source>
        <dbReference type="ARBA" id="ARBA00023157"/>
    </source>
</evidence>
<protein>
    <recommendedName>
        <fullName evidence="8">Cytochrome c oxidase, subunit VIb</fullName>
    </recommendedName>
</protein>
<dbReference type="InterPro" id="IPR048280">
    <property type="entry name" value="COX6B-like"/>
</dbReference>
<dbReference type="EMBL" id="JMSN01000035">
    <property type="protein sequence ID" value="KDN46443.1"/>
    <property type="molecule type" value="Genomic_DNA"/>
</dbReference>
<dbReference type="AlphaFoldDB" id="A0A066W1M0"/>
<comment type="similarity">
    <text evidence="2">Belongs to the cytochrome c oxidase subunit 6B family.</text>
</comment>
<dbReference type="RefSeq" id="XP_013243532.1">
    <property type="nucleotide sequence ID" value="XM_013388078.1"/>
</dbReference>
<dbReference type="InterPro" id="IPR036549">
    <property type="entry name" value="CX6/COA6-like_sf"/>
</dbReference>
<keyword evidence="3" id="KW-0496">Mitochondrion</keyword>
<accession>A0A066W1M0</accession>
<dbReference type="Gene3D" id="1.10.10.140">
    <property type="entry name" value="Cytochrome c oxidase, subunit VIb"/>
    <property type="match status" value="1"/>
</dbReference>
<evidence type="ECO:0000313" key="6">
    <source>
        <dbReference type="EMBL" id="KDN46443.1"/>
    </source>
</evidence>
<reference evidence="6 7" key="1">
    <citation type="submission" date="2014-05" db="EMBL/GenBank/DDBJ databases">
        <title>Draft genome sequence of a rare smut relative, Tilletiaria anomala UBC 951.</title>
        <authorList>
            <consortium name="DOE Joint Genome Institute"/>
            <person name="Toome M."/>
            <person name="Kuo A."/>
            <person name="Henrissat B."/>
            <person name="Lipzen A."/>
            <person name="Tritt A."/>
            <person name="Yoshinaga Y."/>
            <person name="Zane M."/>
            <person name="Barry K."/>
            <person name="Grigoriev I.V."/>
            <person name="Spatafora J.W."/>
            <person name="Aimea M.C."/>
        </authorList>
    </citation>
    <scope>NUCLEOTIDE SEQUENCE [LARGE SCALE GENOMIC DNA]</scope>
    <source>
        <strain evidence="6 7">UBC 951</strain>
    </source>
</reference>
<dbReference type="Pfam" id="PF02297">
    <property type="entry name" value="COX6B"/>
    <property type="match status" value="1"/>
</dbReference>